<name>K2R012_MACPH</name>
<sequence>MQVREFPGSSVSIISGSHYTSTVAKEIFEEMDGLYKTALASIQLVVGSKTLTEESQDVQLVFEAYSYPVQGICELMDALGSSATTFISVDRQNGFRVPASIREVGGVIDAWMFNMISPFPSNSSNADEAAN</sequence>
<proteinExistence type="predicted"/>
<organism evidence="1 2">
    <name type="scientific">Macrophomina phaseolina (strain MS6)</name>
    <name type="common">Charcoal rot fungus</name>
    <dbReference type="NCBI Taxonomy" id="1126212"/>
    <lineage>
        <taxon>Eukaryota</taxon>
        <taxon>Fungi</taxon>
        <taxon>Dikarya</taxon>
        <taxon>Ascomycota</taxon>
        <taxon>Pezizomycotina</taxon>
        <taxon>Dothideomycetes</taxon>
        <taxon>Dothideomycetes incertae sedis</taxon>
        <taxon>Botryosphaeriales</taxon>
        <taxon>Botryosphaeriaceae</taxon>
        <taxon>Macrophomina</taxon>
    </lineage>
</organism>
<dbReference type="EMBL" id="AHHD01000293">
    <property type="protein sequence ID" value="EKG15591.1"/>
    <property type="molecule type" value="Genomic_DNA"/>
</dbReference>
<evidence type="ECO:0000313" key="1">
    <source>
        <dbReference type="EMBL" id="EKG15591.1"/>
    </source>
</evidence>
<dbReference type="STRING" id="1126212.K2R012"/>
<dbReference type="OrthoDB" id="3891049at2759"/>
<dbReference type="AlphaFoldDB" id="K2R012"/>
<dbReference type="InParanoid" id="K2R012"/>
<evidence type="ECO:0000313" key="2">
    <source>
        <dbReference type="Proteomes" id="UP000007129"/>
    </source>
</evidence>
<dbReference type="eggNOG" id="ENOG502S8J3">
    <property type="taxonomic scope" value="Eukaryota"/>
</dbReference>
<protein>
    <submittedName>
        <fullName evidence="1">Uncharacterized protein</fullName>
    </submittedName>
</protein>
<dbReference type="HOGENOM" id="CLU_1928020_0_0_1"/>
<accession>K2R012</accession>
<comment type="caution">
    <text evidence="1">The sequence shown here is derived from an EMBL/GenBank/DDBJ whole genome shotgun (WGS) entry which is preliminary data.</text>
</comment>
<reference evidence="1 2" key="1">
    <citation type="journal article" date="2012" name="BMC Genomics">
        <title>Tools to kill: Genome of one of the most destructive plant pathogenic fungi Macrophomina phaseolina.</title>
        <authorList>
            <person name="Islam M.S."/>
            <person name="Haque M.S."/>
            <person name="Islam M.M."/>
            <person name="Emdad E.M."/>
            <person name="Halim A."/>
            <person name="Hossen Q.M.M."/>
            <person name="Hossain M.Z."/>
            <person name="Ahmed B."/>
            <person name="Rahim S."/>
            <person name="Rahman M.S."/>
            <person name="Alam M.M."/>
            <person name="Hou S."/>
            <person name="Wan X."/>
            <person name="Saito J.A."/>
            <person name="Alam M."/>
        </authorList>
    </citation>
    <scope>NUCLEOTIDE SEQUENCE [LARGE SCALE GENOMIC DNA]</scope>
    <source>
        <strain evidence="1 2">MS6</strain>
    </source>
</reference>
<dbReference type="Proteomes" id="UP000007129">
    <property type="component" value="Unassembled WGS sequence"/>
</dbReference>
<gene>
    <name evidence="1" type="ORF">MPH_07026</name>
</gene>
<dbReference type="VEuPathDB" id="FungiDB:MPH_07026"/>